<name>A0A834RH63_SARSC</name>
<dbReference type="FunFam" id="1.10.565.10:FF:000020">
    <property type="entry name" value="Nuclear receptor subfamily 2 group F member 6"/>
    <property type="match status" value="1"/>
</dbReference>
<dbReference type="EMBL" id="WVUK01000043">
    <property type="protein sequence ID" value="KAF7495935.1"/>
    <property type="molecule type" value="Genomic_DNA"/>
</dbReference>
<dbReference type="GO" id="GO:0005634">
    <property type="term" value="C:nucleus"/>
    <property type="evidence" value="ECO:0007669"/>
    <property type="project" value="InterPro"/>
</dbReference>
<evidence type="ECO:0000256" key="4">
    <source>
        <dbReference type="SAM" id="MobiDB-lite"/>
    </source>
</evidence>
<dbReference type="AlphaFoldDB" id="A0A834RH63"/>
<dbReference type="InterPro" id="IPR035500">
    <property type="entry name" value="NHR-like_dom_sf"/>
</dbReference>
<protein>
    <submittedName>
        <fullName evidence="6">Steroid receptor seven-up, isoforms B/C</fullName>
    </submittedName>
</protein>
<feature type="region of interest" description="Disordered" evidence="4">
    <location>
        <begin position="357"/>
        <end position="418"/>
    </location>
</feature>
<dbReference type="OrthoDB" id="5873264at2759"/>
<reference evidence="8" key="1">
    <citation type="journal article" date="2020" name="PLoS Negl. Trop. Dis.">
        <title>High-quality nuclear genome for Sarcoptes scabiei-A critical resource for a neglected parasite.</title>
        <authorList>
            <person name="Korhonen P.K."/>
            <person name="Gasser R.B."/>
            <person name="Ma G."/>
            <person name="Wang T."/>
            <person name="Stroehlein A.J."/>
            <person name="Young N.D."/>
            <person name="Ang C.S."/>
            <person name="Fernando D.D."/>
            <person name="Lu H.C."/>
            <person name="Taylor S."/>
            <person name="Reynolds S.L."/>
            <person name="Mofiz E."/>
            <person name="Najaraj S.H."/>
            <person name="Gowda H."/>
            <person name="Madugundu A."/>
            <person name="Renuse S."/>
            <person name="Holt D."/>
            <person name="Pandey A."/>
            <person name="Papenfuss A.T."/>
            <person name="Fischer K."/>
        </authorList>
    </citation>
    <scope>NUCLEOTIDE SEQUENCE [LARGE SCALE GENOMIC DNA]</scope>
</reference>
<dbReference type="SMART" id="SM00430">
    <property type="entry name" value="HOLI"/>
    <property type="match status" value="1"/>
</dbReference>
<feature type="domain" description="NR LBD" evidence="5">
    <location>
        <begin position="445"/>
        <end position="675"/>
    </location>
</feature>
<feature type="compositionally biased region" description="Polar residues" evidence="4">
    <location>
        <begin position="396"/>
        <end position="418"/>
    </location>
</feature>
<keyword evidence="3 6" id="KW-0675">Receptor</keyword>
<gene>
    <name evidence="6" type="ORF">SSS_2109</name>
</gene>
<dbReference type="SUPFAM" id="SSF48508">
    <property type="entry name" value="Nuclear receptor ligand-binding domain"/>
    <property type="match status" value="1"/>
</dbReference>
<dbReference type="InterPro" id="IPR050274">
    <property type="entry name" value="Nuclear_hormone_rcpt_NR2"/>
</dbReference>
<dbReference type="PANTHER" id="PTHR24083">
    <property type="entry name" value="NUCLEAR HORMONE RECEPTOR"/>
    <property type="match status" value="1"/>
</dbReference>
<dbReference type="GO" id="GO:0003677">
    <property type="term" value="F:DNA binding"/>
    <property type="evidence" value="ECO:0007669"/>
    <property type="project" value="InterPro"/>
</dbReference>
<dbReference type="CDD" id="cd06948">
    <property type="entry name" value="NR_LBD_COUP-TF"/>
    <property type="match status" value="1"/>
</dbReference>
<reference evidence="7" key="3">
    <citation type="submission" date="2022-06" db="UniProtKB">
        <authorList>
            <consortium name="EnsemblMetazoa"/>
        </authorList>
    </citation>
    <scope>IDENTIFICATION</scope>
</reference>
<dbReference type="GO" id="GO:0008270">
    <property type="term" value="F:zinc ion binding"/>
    <property type="evidence" value="ECO:0007669"/>
    <property type="project" value="InterPro"/>
</dbReference>
<evidence type="ECO:0000256" key="1">
    <source>
        <dbReference type="ARBA" id="ARBA00023015"/>
    </source>
</evidence>
<reference evidence="6" key="2">
    <citation type="submission" date="2020-01" db="EMBL/GenBank/DDBJ databases">
        <authorList>
            <person name="Korhonen P.K.K."/>
            <person name="Guangxu M.G."/>
            <person name="Wang T.W."/>
            <person name="Stroehlein A.J.S."/>
            <person name="Young N.D."/>
            <person name="Ang C.-S.A."/>
            <person name="Fernando D.W.F."/>
            <person name="Lu H.L."/>
            <person name="Taylor S.T."/>
            <person name="Ehtesham M.E.M."/>
            <person name="Najaraj S.H.N."/>
            <person name="Harsha G.H.G."/>
            <person name="Madugundu A.M."/>
            <person name="Renuse S.R."/>
            <person name="Holt D.H."/>
            <person name="Pandey A.P."/>
            <person name="Papenfuss A.P."/>
            <person name="Gasser R.B.G."/>
            <person name="Fischer K.F."/>
        </authorList>
    </citation>
    <scope>NUCLEOTIDE SEQUENCE</scope>
    <source>
        <strain evidence="6">SSS_KF_BRIS2020</strain>
    </source>
</reference>
<feature type="compositionally biased region" description="Low complexity" evidence="4">
    <location>
        <begin position="384"/>
        <end position="395"/>
    </location>
</feature>
<dbReference type="PROSITE" id="PS51843">
    <property type="entry name" value="NR_LBD"/>
    <property type="match status" value="1"/>
</dbReference>
<accession>A0A834RH63</accession>
<dbReference type="Proteomes" id="UP000070412">
    <property type="component" value="Unassembled WGS sequence"/>
</dbReference>
<proteinExistence type="predicted"/>
<evidence type="ECO:0000313" key="7">
    <source>
        <dbReference type="EnsemblMetazoa" id="KAF7495935.1"/>
    </source>
</evidence>
<dbReference type="Pfam" id="PF00104">
    <property type="entry name" value="Hormone_recep"/>
    <property type="match status" value="1"/>
</dbReference>
<sequence length="686" mass="76165">MSIEILLSDEPFIKARDRCRTKNIDCSDAVMELNSSDPIDKSSEKCVEAVRKIEKTTGSETDPRINLDDLAKSAGTNSKSISCTKYEKKSRRSDKLDPCDVDESRFKINKMIEDFDFPLNRKKESRTDKDDLPKLSNALVLYNPSRSENFAPDPTPHPSASANESISKPDSSLWSISSQISCPDLMSPILYSPFLLPPSNSMSLSPLTSNRNGMLWIDSNEQNLDRIKMIEHINGHHSKSAIFENKHPNHLPAFLGIPMPFFYPSNLVPVCAATATQAEQQQHYLAAAASLYLYQQHQITTAQAVYSNPWSNPFLCSNYSGVAVQRGRVPLTPTHTSSFPGSGSAALAAAAAVLGLSPMSNGSNETNHHNNHQQHQHQHHQHNQSHSQTQRSQQNAIDGSNISGNGENMSTNTINGSQSVNVFGSQSLRSLELNSSIESGLSKSNLQTYVSQLLQAESTSRLSETVQQLLHTPASNGLMSIETMCEMAARILFAAIDWARKIPHFTDLQVTDQVTLLRMVWSELFILNASQCSMPLHTAHLLAAAGFHANPMAADRMVAFVDHIRIFQEIVEKLKTLQVDAAEYSCLKAIVLYSTDACGLLDSNQVENLQEKSQCALEEYCRNRYPNQSIRFGKLLLRLPSLRSVSSHVIEQLFFVRLVGKTPIETLIRDMLVSGSSYSWPFLTLQ</sequence>
<dbReference type="EnsemblMetazoa" id="SSS_2109s_mrna">
    <property type="protein sequence ID" value="KAF7495935.1"/>
    <property type="gene ID" value="SSS_2109"/>
</dbReference>
<dbReference type="PRINTS" id="PR00398">
    <property type="entry name" value="STRDHORMONER"/>
</dbReference>
<evidence type="ECO:0000256" key="2">
    <source>
        <dbReference type="ARBA" id="ARBA00023163"/>
    </source>
</evidence>
<feature type="compositionally biased region" description="Basic and acidic residues" evidence="4">
    <location>
        <begin position="57"/>
        <end position="71"/>
    </location>
</feature>
<keyword evidence="8" id="KW-1185">Reference proteome</keyword>
<evidence type="ECO:0000259" key="5">
    <source>
        <dbReference type="PROSITE" id="PS51843"/>
    </source>
</evidence>
<dbReference type="InterPro" id="IPR001723">
    <property type="entry name" value="Nuclear_hrmn_rcpt"/>
</dbReference>
<dbReference type="InterPro" id="IPR000003">
    <property type="entry name" value="Retinoid-X_rcpt/HNF4"/>
</dbReference>
<feature type="region of interest" description="Disordered" evidence="4">
    <location>
        <begin position="57"/>
        <end position="77"/>
    </location>
</feature>
<evidence type="ECO:0000313" key="8">
    <source>
        <dbReference type="Proteomes" id="UP000070412"/>
    </source>
</evidence>
<dbReference type="GO" id="GO:0003707">
    <property type="term" value="F:nuclear steroid receptor activity"/>
    <property type="evidence" value="ECO:0007669"/>
    <property type="project" value="InterPro"/>
</dbReference>
<organism evidence="6">
    <name type="scientific">Sarcoptes scabiei</name>
    <name type="common">Itch mite</name>
    <name type="synonym">Acarus scabiei</name>
    <dbReference type="NCBI Taxonomy" id="52283"/>
    <lineage>
        <taxon>Eukaryota</taxon>
        <taxon>Metazoa</taxon>
        <taxon>Ecdysozoa</taxon>
        <taxon>Arthropoda</taxon>
        <taxon>Chelicerata</taxon>
        <taxon>Arachnida</taxon>
        <taxon>Acari</taxon>
        <taxon>Acariformes</taxon>
        <taxon>Sarcoptiformes</taxon>
        <taxon>Astigmata</taxon>
        <taxon>Psoroptidia</taxon>
        <taxon>Sarcoptoidea</taxon>
        <taxon>Sarcoptidae</taxon>
        <taxon>Sarcoptinae</taxon>
        <taxon>Sarcoptes</taxon>
    </lineage>
</organism>
<feature type="compositionally biased region" description="Polar residues" evidence="4">
    <location>
        <begin position="158"/>
        <end position="168"/>
    </location>
</feature>
<evidence type="ECO:0000256" key="3">
    <source>
        <dbReference type="ARBA" id="ARBA00023170"/>
    </source>
</evidence>
<feature type="compositionally biased region" description="Basic residues" evidence="4">
    <location>
        <begin position="369"/>
        <end position="383"/>
    </location>
</feature>
<keyword evidence="1" id="KW-0805">Transcription regulation</keyword>
<keyword evidence="2" id="KW-0804">Transcription</keyword>
<dbReference type="InterPro" id="IPR000536">
    <property type="entry name" value="Nucl_hrmn_rcpt_lig-bd"/>
</dbReference>
<feature type="region of interest" description="Disordered" evidence="4">
    <location>
        <begin position="145"/>
        <end position="168"/>
    </location>
</feature>
<evidence type="ECO:0000313" key="6">
    <source>
        <dbReference type="EMBL" id="KAF7495935.1"/>
    </source>
</evidence>
<dbReference type="PRINTS" id="PR00545">
    <property type="entry name" value="RETINOIDXR"/>
</dbReference>
<dbReference type="Gene3D" id="1.10.565.10">
    <property type="entry name" value="Retinoid X Receptor"/>
    <property type="match status" value="1"/>
</dbReference>